<gene>
    <name evidence="1" type="ORF">RRG08_022189</name>
</gene>
<name>A0AAE0YXR5_9GAST</name>
<sequence>MNAFFQATNASPEQMCKELQIHYLSLKARAYDEQDAQLPITRTDFGSKYVMQAEKFTRSSPNPDSAAAMVNDVNKRCQSFLIDAISQVEKRLPPARDIFSSLSVLSPSTVLLQLRPLYNDLPMHYLLEDNIGAEEQYQKLSHVEWVKEPVFNGELPTDPVNFWSGVSKCENSFGEHPLKELADYALTCHTAPTAVMLPVHCMMHEEDVIMETGKELHSSWTNRTGIVIFSDAKSALQSLHEDSSYIKSLAKIINNSSKPTLLTSHFSGFQGISTFLKTRADRLAKQGTTHPQINNQTQ</sequence>
<dbReference type="AlphaFoldDB" id="A0AAE0YXR5"/>
<keyword evidence="2" id="KW-1185">Reference proteome</keyword>
<proteinExistence type="predicted"/>
<evidence type="ECO:0000313" key="1">
    <source>
        <dbReference type="EMBL" id="KAK3758845.1"/>
    </source>
</evidence>
<dbReference type="Proteomes" id="UP001283361">
    <property type="component" value="Unassembled WGS sequence"/>
</dbReference>
<reference evidence="1" key="1">
    <citation type="journal article" date="2023" name="G3 (Bethesda)">
        <title>A reference genome for the long-term kleptoplast-retaining sea slug Elysia crispata morphotype clarki.</title>
        <authorList>
            <person name="Eastman K.E."/>
            <person name="Pendleton A.L."/>
            <person name="Shaikh M.A."/>
            <person name="Suttiyut T."/>
            <person name="Ogas R."/>
            <person name="Tomko P."/>
            <person name="Gavelis G."/>
            <person name="Widhalm J.R."/>
            <person name="Wisecaver J.H."/>
        </authorList>
    </citation>
    <scope>NUCLEOTIDE SEQUENCE</scope>
    <source>
        <strain evidence="1">ECLA1</strain>
    </source>
</reference>
<evidence type="ECO:0000313" key="2">
    <source>
        <dbReference type="Proteomes" id="UP001283361"/>
    </source>
</evidence>
<accession>A0AAE0YXR5</accession>
<protein>
    <submittedName>
        <fullName evidence="1">Uncharacterized protein</fullName>
    </submittedName>
</protein>
<organism evidence="1 2">
    <name type="scientific">Elysia crispata</name>
    <name type="common">lettuce slug</name>
    <dbReference type="NCBI Taxonomy" id="231223"/>
    <lineage>
        <taxon>Eukaryota</taxon>
        <taxon>Metazoa</taxon>
        <taxon>Spiralia</taxon>
        <taxon>Lophotrochozoa</taxon>
        <taxon>Mollusca</taxon>
        <taxon>Gastropoda</taxon>
        <taxon>Heterobranchia</taxon>
        <taxon>Euthyneura</taxon>
        <taxon>Panpulmonata</taxon>
        <taxon>Sacoglossa</taxon>
        <taxon>Placobranchoidea</taxon>
        <taxon>Plakobranchidae</taxon>
        <taxon>Elysia</taxon>
    </lineage>
</organism>
<comment type="caution">
    <text evidence="1">The sequence shown here is derived from an EMBL/GenBank/DDBJ whole genome shotgun (WGS) entry which is preliminary data.</text>
</comment>
<dbReference type="EMBL" id="JAWDGP010005197">
    <property type="protein sequence ID" value="KAK3758845.1"/>
    <property type="molecule type" value="Genomic_DNA"/>
</dbReference>